<evidence type="ECO:0000256" key="3">
    <source>
        <dbReference type="ARBA" id="ARBA00022679"/>
    </source>
</evidence>
<protein>
    <recommendedName>
        <fullName evidence="5">[Ribosomal protein bS18]-alanine N-acetyltransferase</fullName>
        <ecNumber evidence="5">2.3.1.266</ecNumber>
    </recommendedName>
</protein>
<comment type="similarity">
    <text evidence="1 5">Belongs to the acetyltransferase family. RimI subfamily.</text>
</comment>
<evidence type="ECO:0000256" key="5">
    <source>
        <dbReference type="HAMAP-Rule" id="MF_02210"/>
    </source>
</evidence>
<dbReference type="GO" id="GO:0005840">
    <property type="term" value="C:ribosome"/>
    <property type="evidence" value="ECO:0007669"/>
    <property type="project" value="UniProtKB-KW"/>
</dbReference>
<comment type="function">
    <text evidence="5">Acetylates the N-terminal alanine of ribosomal protein bS18.</text>
</comment>
<evidence type="ECO:0000313" key="7">
    <source>
        <dbReference type="EMBL" id="RPE62897.1"/>
    </source>
</evidence>
<reference evidence="7 8" key="1">
    <citation type="submission" date="2018-11" db="EMBL/GenBank/DDBJ databases">
        <title>Genomic Encyclopedia of Type Strains, Phase IV (KMG-IV): sequencing the most valuable type-strain genomes for metagenomic binning, comparative biology and taxonomic classification.</title>
        <authorList>
            <person name="Goeker M."/>
        </authorList>
    </citation>
    <scope>NUCLEOTIDE SEQUENCE [LARGE SCALE GENOMIC DNA]</scope>
    <source>
        <strain evidence="7 8">DSM 101684</strain>
    </source>
</reference>
<dbReference type="NCBIfam" id="TIGR01575">
    <property type="entry name" value="rimI"/>
    <property type="match status" value="1"/>
</dbReference>
<dbReference type="EMBL" id="RKQL01000008">
    <property type="protein sequence ID" value="RPE62897.1"/>
    <property type="molecule type" value="Genomic_DNA"/>
</dbReference>
<dbReference type="AlphaFoldDB" id="A0A3N4UC68"/>
<feature type="domain" description="N-acetyltransferase" evidence="6">
    <location>
        <begin position="45"/>
        <end position="191"/>
    </location>
</feature>
<dbReference type="SUPFAM" id="SSF55729">
    <property type="entry name" value="Acyl-CoA N-acyltransferases (Nat)"/>
    <property type="match status" value="1"/>
</dbReference>
<keyword evidence="2 5" id="KW-0963">Cytoplasm</keyword>
<comment type="caution">
    <text evidence="7">The sequence shown here is derived from an EMBL/GenBank/DDBJ whole genome shotgun (WGS) entry which is preliminary data.</text>
</comment>
<accession>A0A3N4UC68</accession>
<feature type="active site" description="Proton donor" evidence="5">
    <location>
        <position position="158"/>
    </location>
</feature>
<dbReference type="EC" id="2.3.1.266" evidence="5"/>
<proteinExistence type="inferred from homology"/>
<evidence type="ECO:0000313" key="8">
    <source>
        <dbReference type="Proteomes" id="UP000272193"/>
    </source>
</evidence>
<keyword evidence="3 5" id="KW-0808">Transferase</keyword>
<dbReference type="InterPro" id="IPR050680">
    <property type="entry name" value="YpeA/RimI_acetyltransf"/>
</dbReference>
<dbReference type="InterPro" id="IPR000182">
    <property type="entry name" value="GNAT_dom"/>
</dbReference>
<gene>
    <name evidence="5" type="primary">rimI</name>
    <name evidence="7" type="ORF">EDC62_2596</name>
</gene>
<dbReference type="HAMAP" id="MF_02210">
    <property type="entry name" value="RimI"/>
    <property type="match status" value="1"/>
</dbReference>
<name>A0A3N4UC68_9BURK</name>
<dbReference type="InterPro" id="IPR016181">
    <property type="entry name" value="Acyl_CoA_acyltransferase"/>
</dbReference>
<dbReference type="GO" id="GO:0005737">
    <property type="term" value="C:cytoplasm"/>
    <property type="evidence" value="ECO:0007669"/>
    <property type="project" value="UniProtKB-SubCell"/>
</dbReference>
<evidence type="ECO:0000256" key="2">
    <source>
        <dbReference type="ARBA" id="ARBA00022490"/>
    </source>
</evidence>
<dbReference type="PANTHER" id="PTHR43420">
    <property type="entry name" value="ACETYLTRANSFERASE"/>
    <property type="match status" value="1"/>
</dbReference>
<organism evidence="7 8">
    <name type="scientific">Tibeticola sediminis</name>
    <dbReference type="NCBI Taxonomy" id="1917811"/>
    <lineage>
        <taxon>Bacteria</taxon>
        <taxon>Pseudomonadati</taxon>
        <taxon>Pseudomonadota</taxon>
        <taxon>Betaproteobacteria</taxon>
        <taxon>Burkholderiales</taxon>
        <taxon>Comamonadaceae</taxon>
        <taxon>Tibeticola</taxon>
    </lineage>
</organism>
<dbReference type="PROSITE" id="PS51186">
    <property type="entry name" value="GNAT"/>
    <property type="match status" value="1"/>
</dbReference>
<evidence type="ECO:0000256" key="4">
    <source>
        <dbReference type="ARBA" id="ARBA00023315"/>
    </source>
</evidence>
<comment type="caution">
    <text evidence="5">Lacks conserved residue(s) required for the propagation of feature annotation.</text>
</comment>
<sequence length="198" mass="21502">MSTAHGRPQAGAGAAASGLARNGDSLVGAEDGCRAPAEAALGPPAELLPMTPEWIERVVAVEQSAYSHPWSRRHFEDTLAAGYHARLLVGGETLMGYYVAMKGVDEVHLLNLTVAPAHQGQGWGRLLLEAMDTWARSVGAQTAWLEVRVSNEPALRLYERHGYRRVGLRRAYYPAARGVREDAVVMCCSLEEPPGCRR</sequence>
<dbReference type="Proteomes" id="UP000272193">
    <property type="component" value="Unassembled WGS sequence"/>
</dbReference>
<dbReference type="GO" id="GO:0008999">
    <property type="term" value="F:protein-N-terminal-alanine acetyltransferase activity"/>
    <property type="evidence" value="ECO:0007669"/>
    <property type="project" value="UniProtKB-UniRule"/>
</dbReference>
<dbReference type="CDD" id="cd04301">
    <property type="entry name" value="NAT_SF"/>
    <property type="match status" value="1"/>
</dbReference>
<keyword evidence="7" id="KW-0687">Ribonucleoprotein</keyword>
<keyword evidence="7" id="KW-0689">Ribosomal protein</keyword>
<dbReference type="Gene3D" id="3.40.630.30">
    <property type="match status" value="1"/>
</dbReference>
<comment type="subcellular location">
    <subcellularLocation>
        <location evidence="5">Cytoplasm</location>
    </subcellularLocation>
</comment>
<evidence type="ECO:0000259" key="6">
    <source>
        <dbReference type="PROSITE" id="PS51186"/>
    </source>
</evidence>
<comment type="catalytic activity">
    <reaction evidence="5">
        <text>N-terminal L-alanyl-[ribosomal protein bS18] + acetyl-CoA = N-terminal N(alpha)-acetyl-L-alanyl-[ribosomal protein bS18] + CoA + H(+)</text>
        <dbReference type="Rhea" id="RHEA:43756"/>
        <dbReference type="Rhea" id="RHEA-COMP:10676"/>
        <dbReference type="Rhea" id="RHEA-COMP:10677"/>
        <dbReference type="ChEBI" id="CHEBI:15378"/>
        <dbReference type="ChEBI" id="CHEBI:57287"/>
        <dbReference type="ChEBI" id="CHEBI:57288"/>
        <dbReference type="ChEBI" id="CHEBI:64718"/>
        <dbReference type="ChEBI" id="CHEBI:83683"/>
        <dbReference type="EC" id="2.3.1.266"/>
    </reaction>
</comment>
<dbReference type="InterPro" id="IPR043690">
    <property type="entry name" value="RimI"/>
</dbReference>
<keyword evidence="8" id="KW-1185">Reference proteome</keyword>
<feature type="active site" description="Proton acceptor" evidence="5">
    <location>
        <position position="146"/>
    </location>
</feature>
<dbReference type="InterPro" id="IPR006464">
    <property type="entry name" value="AcTrfase_RimI/Ard1"/>
</dbReference>
<dbReference type="Pfam" id="PF00583">
    <property type="entry name" value="Acetyltransf_1"/>
    <property type="match status" value="1"/>
</dbReference>
<feature type="binding site" evidence="5">
    <location>
        <position position="151"/>
    </location>
    <ligand>
        <name>acetyl-CoA</name>
        <dbReference type="ChEBI" id="CHEBI:57288"/>
    </ligand>
</feature>
<keyword evidence="4 5" id="KW-0012">Acyltransferase</keyword>
<evidence type="ECO:0000256" key="1">
    <source>
        <dbReference type="ARBA" id="ARBA00005395"/>
    </source>
</evidence>
<dbReference type="PANTHER" id="PTHR43420:SF51">
    <property type="entry name" value="PEPTIDYL-LYSINE N-ACETYLTRANSFERASE YIAC"/>
    <property type="match status" value="1"/>
</dbReference>